<comment type="caution">
    <text evidence="8">The sequence shown here is derived from an EMBL/GenBank/DDBJ whole genome shotgun (WGS) entry which is preliminary data.</text>
</comment>
<evidence type="ECO:0000256" key="6">
    <source>
        <dbReference type="ARBA" id="ARBA00023136"/>
    </source>
</evidence>
<reference evidence="8 9" key="1">
    <citation type="submission" date="2018-09" db="EMBL/GenBank/DDBJ databases">
        <authorList>
            <person name="Wang Z."/>
        </authorList>
    </citation>
    <scope>NUCLEOTIDE SEQUENCE [LARGE SCALE GENOMIC DNA]</scope>
    <source>
        <strain evidence="8 9">ALS 81</strain>
    </source>
</reference>
<gene>
    <name evidence="8" type="ORF">DBZ36_09830</name>
</gene>
<evidence type="ECO:0000256" key="5">
    <source>
        <dbReference type="ARBA" id="ARBA00022989"/>
    </source>
</evidence>
<keyword evidence="4 7" id="KW-0812">Transmembrane</keyword>
<evidence type="ECO:0000256" key="3">
    <source>
        <dbReference type="ARBA" id="ARBA00022475"/>
    </source>
</evidence>
<name>A0A420EDE2_9ALTE</name>
<evidence type="ECO:0000313" key="8">
    <source>
        <dbReference type="EMBL" id="RKF18690.1"/>
    </source>
</evidence>
<proteinExistence type="inferred from homology"/>
<evidence type="ECO:0000313" key="9">
    <source>
        <dbReference type="Proteomes" id="UP000286482"/>
    </source>
</evidence>
<dbReference type="EMBL" id="RAQO01000005">
    <property type="protein sequence ID" value="RKF18690.1"/>
    <property type="molecule type" value="Genomic_DNA"/>
</dbReference>
<evidence type="ECO:0000256" key="2">
    <source>
        <dbReference type="ARBA" id="ARBA00006386"/>
    </source>
</evidence>
<sequence>MFEVFTHLADWMTYQLFDMPQGGKLADATHFFIEDSSKILVLLVVMIYVIALFRASLNVEKVRHYLAGKRRIFGYVSGSFFGAITPFCSCSSIPVFLGFTTAGIPVGITMAFLITSPLINEIAVLLLFSLLGWKFTLMYVVVGMLIGIFSGWLLDRIGAHRWLQPFAAKAMHKAQTQQSSYENNHTNNDPSVITMSYRHQFAKQEMISIVGRVWKWVFIGVGIGAGLHGFVPDGWIETHLGAGQWWSVPASVLIGIPLYSNATGVIPIMESLLKNGLPIGTTLAFCMSTVAASIPEFVMLKQVMQWKLLGILFGLLLSAFTVMGWIFNLPFWQF</sequence>
<feature type="transmembrane region" description="Helical" evidence="7">
    <location>
        <begin position="137"/>
        <end position="154"/>
    </location>
</feature>
<keyword evidence="6 7" id="KW-0472">Membrane</keyword>
<accession>A0A420EDE2</accession>
<dbReference type="InterPro" id="IPR005524">
    <property type="entry name" value="DUF318"/>
</dbReference>
<feature type="transmembrane region" description="Helical" evidence="7">
    <location>
        <begin position="272"/>
        <end position="294"/>
    </location>
</feature>
<feature type="transmembrane region" description="Helical" evidence="7">
    <location>
        <begin position="306"/>
        <end position="327"/>
    </location>
</feature>
<protein>
    <submittedName>
        <fullName evidence="8">Permease</fullName>
    </submittedName>
</protein>
<dbReference type="Pfam" id="PF03773">
    <property type="entry name" value="ArsP_1"/>
    <property type="match status" value="1"/>
</dbReference>
<comment type="subcellular location">
    <subcellularLocation>
        <location evidence="1">Cell membrane</location>
        <topology evidence="1">Multi-pass membrane protein</topology>
    </subcellularLocation>
</comment>
<organism evidence="8 9">
    <name type="scientific">Alginatibacterium sediminis</name>
    <dbReference type="NCBI Taxonomy" id="2164068"/>
    <lineage>
        <taxon>Bacteria</taxon>
        <taxon>Pseudomonadati</taxon>
        <taxon>Pseudomonadota</taxon>
        <taxon>Gammaproteobacteria</taxon>
        <taxon>Alteromonadales</taxon>
        <taxon>Alteromonadaceae</taxon>
        <taxon>Alginatibacterium</taxon>
    </lineage>
</organism>
<dbReference type="InterPro" id="IPR053166">
    <property type="entry name" value="UPF0718_permease"/>
</dbReference>
<keyword evidence="3" id="KW-1003">Cell membrane</keyword>
<feature type="transmembrane region" description="Helical" evidence="7">
    <location>
        <begin position="39"/>
        <end position="57"/>
    </location>
</feature>
<dbReference type="PANTHER" id="PTHR42775:SF1">
    <property type="entry name" value="PERMEASE RV2963-RELATED"/>
    <property type="match status" value="1"/>
</dbReference>
<evidence type="ECO:0000256" key="7">
    <source>
        <dbReference type="SAM" id="Phobius"/>
    </source>
</evidence>
<dbReference type="OrthoDB" id="9777774at2"/>
<dbReference type="RefSeq" id="WP_120354769.1">
    <property type="nucleotide sequence ID" value="NZ_RAQO01000005.1"/>
</dbReference>
<keyword evidence="5 7" id="KW-1133">Transmembrane helix</keyword>
<dbReference type="PANTHER" id="PTHR42775">
    <property type="entry name" value="PERMEASE RV2963-RELATED"/>
    <property type="match status" value="1"/>
</dbReference>
<feature type="transmembrane region" description="Helical" evidence="7">
    <location>
        <begin position="243"/>
        <end position="260"/>
    </location>
</feature>
<comment type="similarity">
    <text evidence="2">Belongs to the UPF0718 family.</text>
</comment>
<evidence type="ECO:0000256" key="4">
    <source>
        <dbReference type="ARBA" id="ARBA00022692"/>
    </source>
</evidence>
<evidence type="ECO:0000256" key="1">
    <source>
        <dbReference type="ARBA" id="ARBA00004651"/>
    </source>
</evidence>
<keyword evidence="9" id="KW-1185">Reference proteome</keyword>
<dbReference type="AlphaFoldDB" id="A0A420EDE2"/>
<dbReference type="GO" id="GO:0005886">
    <property type="term" value="C:plasma membrane"/>
    <property type="evidence" value="ECO:0007669"/>
    <property type="project" value="UniProtKB-SubCell"/>
</dbReference>
<feature type="transmembrane region" description="Helical" evidence="7">
    <location>
        <begin position="213"/>
        <end position="231"/>
    </location>
</feature>
<dbReference type="Proteomes" id="UP000286482">
    <property type="component" value="Unassembled WGS sequence"/>
</dbReference>